<keyword evidence="1" id="KW-0732">Signal</keyword>
<comment type="caution">
    <text evidence="2">The sequence shown here is derived from an EMBL/GenBank/DDBJ whole genome shotgun (WGS) entry which is preliminary data.</text>
</comment>
<name>A0A7I8VFP5_9ANNE</name>
<dbReference type="Proteomes" id="UP000549394">
    <property type="component" value="Unassembled WGS sequence"/>
</dbReference>
<feature type="chain" id="PRO_5029709348" evidence="1">
    <location>
        <begin position="18"/>
        <end position="693"/>
    </location>
</feature>
<gene>
    <name evidence="2" type="ORF">DGYR_LOCUS3292</name>
</gene>
<dbReference type="AlphaFoldDB" id="A0A7I8VFP5"/>
<sequence length="693" mass="76767">MINKLVIFCLFVWTANCHQRFVCPRPESTNSGIKSGPCSDENNPFEANYMDIVPGPMTIRFEETIFHREAPTIVSLNEYGKPDATCLLLDHIPHNDAAKMDLGPDCWISGYPIGRCPAQHYLTVNIPDIKCDRCFLQVISVMLDKYRPDEAPCYQENMGHNNCSTYYSCANVKIRPTSQGLNRDINSCSAEYKKNLIGQWPYRPANEYTSKVNIGSTGADGKFYHDIHMNNLAYNISLSQFTSSHKLSIYKGNDAVYEIPVASGAIRAIGVWSNLDSNTIDDLENGRLELTLRDESAGNQLEKSTLVLLQKIHEFQYYYHLGIDWGKDGWLKGNDFIGSNAPYSFVVEPNGICIPSAKYLGGFNQQDTKSAIISLSITDDRVWVRAASSNFAISTIEIKFNGDTVLRVDSTDVDSGNLVYQVYNLSPRDANSYSAVFKSTNNEEIEVTLASSVAAPLRINYKENKGEIVLIPEQTGFRYAVVAPNVAGTLSIRGPARQGHSGSLIYQIENFENGVATGTWPLDSVKSYWILASGHLYAEIVSSPAFNSDRQIHGQFPYPEFSVANFRTSVLSLEGKPTDFGVEEVNTNGLSTFFLAPSNAKLEINSLLRNVASNEVVQSLTLKRGSTTLATDANVRGESYIQLEDNSQKLEWSLDNPSADIVSALNAGELELHITTSRFNEKALIAKAPRISS</sequence>
<dbReference type="OrthoDB" id="10259572at2759"/>
<evidence type="ECO:0000256" key="1">
    <source>
        <dbReference type="SAM" id="SignalP"/>
    </source>
</evidence>
<protein>
    <submittedName>
        <fullName evidence="2">DgyrCDS3582</fullName>
    </submittedName>
</protein>
<dbReference type="EMBL" id="CAJFCJ010000005">
    <property type="protein sequence ID" value="CAD5114452.1"/>
    <property type="molecule type" value="Genomic_DNA"/>
</dbReference>
<organism evidence="2 3">
    <name type="scientific">Dimorphilus gyrociliatus</name>
    <dbReference type="NCBI Taxonomy" id="2664684"/>
    <lineage>
        <taxon>Eukaryota</taxon>
        <taxon>Metazoa</taxon>
        <taxon>Spiralia</taxon>
        <taxon>Lophotrochozoa</taxon>
        <taxon>Annelida</taxon>
        <taxon>Polychaeta</taxon>
        <taxon>Polychaeta incertae sedis</taxon>
        <taxon>Dinophilidae</taxon>
        <taxon>Dimorphilus</taxon>
    </lineage>
</organism>
<evidence type="ECO:0000313" key="3">
    <source>
        <dbReference type="Proteomes" id="UP000549394"/>
    </source>
</evidence>
<feature type="signal peptide" evidence="1">
    <location>
        <begin position="1"/>
        <end position="17"/>
    </location>
</feature>
<evidence type="ECO:0000313" key="2">
    <source>
        <dbReference type="EMBL" id="CAD5114452.1"/>
    </source>
</evidence>
<accession>A0A7I8VFP5</accession>
<keyword evidence="3" id="KW-1185">Reference proteome</keyword>
<reference evidence="2 3" key="1">
    <citation type="submission" date="2020-08" db="EMBL/GenBank/DDBJ databases">
        <authorList>
            <person name="Hejnol A."/>
        </authorList>
    </citation>
    <scope>NUCLEOTIDE SEQUENCE [LARGE SCALE GENOMIC DNA]</scope>
</reference>
<proteinExistence type="predicted"/>